<dbReference type="EMBL" id="JAFHDT010000018">
    <property type="protein sequence ID" value="KAI7797346.1"/>
    <property type="molecule type" value="Genomic_DNA"/>
</dbReference>
<proteinExistence type="predicted"/>
<protein>
    <submittedName>
        <fullName evidence="2">Uncharacterized protein</fullName>
    </submittedName>
</protein>
<comment type="caution">
    <text evidence="2">The sequence shown here is derived from an EMBL/GenBank/DDBJ whole genome shotgun (WGS) entry which is preliminary data.</text>
</comment>
<sequence length="98" mass="11334">MLEKNIAHLSGREQQHAGAWQTGTLTHLTVACQTRSQVWHFAFALERTVLEIINRIVLIKILLFWTLWISFATGVFAGILCDVVYEDDLHSRTKIYFM</sequence>
<keyword evidence="1" id="KW-1133">Transmembrane helix</keyword>
<evidence type="ECO:0000256" key="1">
    <source>
        <dbReference type="SAM" id="Phobius"/>
    </source>
</evidence>
<accession>A0A9W7TJ30</accession>
<organism evidence="2 3">
    <name type="scientific">Triplophysa rosa</name>
    <name type="common">Cave loach</name>
    <dbReference type="NCBI Taxonomy" id="992332"/>
    <lineage>
        <taxon>Eukaryota</taxon>
        <taxon>Metazoa</taxon>
        <taxon>Chordata</taxon>
        <taxon>Craniata</taxon>
        <taxon>Vertebrata</taxon>
        <taxon>Euteleostomi</taxon>
        <taxon>Actinopterygii</taxon>
        <taxon>Neopterygii</taxon>
        <taxon>Teleostei</taxon>
        <taxon>Ostariophysi</taxon>
        <taxon>Cypriniformes</taxon>
        <taxon>Nemacheilidae</taxon>
        <taxon>Triplophysa</taxon>
    </lineage>
</organism>
<feature type="transmembrane region" description="Helical" evidence="1">
    <location>
        <begin position="57"/>
        <end position="80"/>
    </location>
</feature>
<keyword evidence="3" id="KW-1185">Reference proteome</keyword>
<name>A0A9W7TJ30_TRIRA</name>
<evidence type="ECO:0000313" key="2">
    <source>
        <dbReference type="EMBL" id="KAI7797346.1"/>
    </source>
</evidence>
<dbReference type="Proteomes" id="UP001059041">
    <property type="component" value="Linkage Group LG18"/>
</dbReference>
<dbReference type="AlphaFoldDB" id="A0A9W7TJ30"/>
<gene>
    <name evidence="2" type="ORF">IRJ41_024605</name>
</gene>
<keyword evidence="1" id="KW-0812">Transmembrane</keyword>
<dbReference type="PROSITE" id="PS51257">
    <property type="entry name" value="PROKAR_LIPOPROTEIN"/>
    <property type="match status" value="1"/>
</dbReference>
<evidence type="ECO:0000313" key="3">
    <source>
        <dbReference type="Proteomes" id="UP001059041"/>
    </source>
</evidence>
<keyword evidence="1" id="KW-0472">Membrane</keyword>
<reference evidence="2" key="1">
    <citation type="submission" date="2021-02" db="EMBL/GenBank/DDBJ databases">
        <title>Comparative genomics reveals that relaxation of natural selection precedes convergent phenotypic evolution of cavefish.</title>
        <authorList>
            <person name="Peng Z."/>
        </authorList>
    </citation>
    <scope>NUCLEOTIDE SEQUENCE</scope>
    <source>
        <tissue evidence="2">Muscle</tissue>
    </source>
</reference>